<dbReference type="PROSITE" id="PS51257">
    <property type="entry name" value="PROKAR_LIPOPROTEIN"/>
    <property type="match status" value="1"/>
</dbReference>
<evidence type="ECO:0000256" key="1">
    <source>
        <dbReference type="SAM" id="MobiDB-lite"/>
    </source>
</evidence>
<dbReference type="EMBL" id="FNDK01000019">
    <property type="protein sequence ID" value="SDI04640.1"/>
    <property type="molecule type" value="Genomic_DNA"/>
</dbReference>
<dbReference type="AlphaFoldDB" id="A0A1G8HDT1"/>
<feature type="chain" id="PRO_5011735748" description="Sporulation lipoprotein YhcN/YlaJ (Spore_YhcN_YlaJ)" evidence="2">
    <location>
        <begin position="23"/>
        <end position="150"/>
    </location>
</feature>
<feature type="region of interest" description="Disordered" evidence="1">
    <location>
        <begin position="25"/>
        <end position="85"/>
    </location>
</feature>
<keyword evidence="4" id="KW-1185">Reference proteome</keyword>
<keyword evidence="2" id="KW-0732">Signal</keyword>
<dbReference type="OrthoDB" id="2966336at2"/>
<dbReference type="RefSeq" id="WP_091275056.1">
    <property type="nucleotide sequence ID" value="NZ_FNDK01000019.1"/>
</dbReference>
<protein>
    <recommendedName>
        <fullName evidence="5">Sporulation lipoprotein YhcN/YlaJ (Spore_YhcN_YlaJ)</fullName>
    </recommendedName>
</protein>
<gene>
    <name evidence="3" type="ORF">SAMN05192534_11952</name>
</gene>
<proteinExistence type="predicted"/>
<evidence type="ECO:0008006" key="5">
    <source>
        <dbReference type="Google" id="ProtNLM"/>
    </source>
</evidence>
<dbReference type="Proteomes" id="UP000199163">
    <property type="component" value="Unassembled WGS sequence"/>
</dbReference>
<feature type="signal peptide" evidence="2">
    <location>
        <begin position="1"/>
        <end position="22"/>
    </location>
</feature>
<evidence type="ECO:0000256" key="2">
    <source>
        <dbReference type="SAM" id="SignalP"/>
    </source>
</evidence>
<accession>A0A1G8HDT1</accession>
<evidence type="ECO:0000313" key="4">
    <source>
        <dbReference type="Proteomes" id="UP000199163"/>
    </source>
</evidence>
<organism evidence="3 4">
    <name type="scientific">Alteribacillus persepolensis</name>
    <dbReference type="NCBI Taxonomy" id="568899"/>
    <lineage>
        <taxon>Bacteria</taxon>
        <taxon>Bacillati</taxon>
        <taxon>Bacillota</taxon>
        <taxon>Bacilli</taxon>
        <taxon>Bacillales</taxon>
        <taxon>Bacillaceae</taxon>
        <taxon>Alteribacillus</taxon>
    </lineage>
</organism>
<feature type="compositionally biased region" description="Polar residues" evidence="1">
    <location>
        <begin position="55"/>
        <end position="79"/>
    </location>
</feature>
<evidence type="ECO:0000313" key="3">
    <source>
        <dbReference type="EMBL" id="SDI04640.1"/>
    </source>
</evidence>
<reference evidence="3 4" key="1">
    <citation type="submission" date="2016-10" db="EMBL/GenBank/DDBJ databases">
        <authorList>
            <person name="de Groot N.N."/>
        </authorList>
    </citation>
    <scope>NUCLEOTIDE SEQUENCE [LARGE SCALE GENOMIC DNA]</scope>
    <source>
        <strain evidence="3 4">DSM 21632</strain>
    </source>
</reference>
<name>A0A1G8HDT1_9BACI</name>
<sequence>MKKWTCAVFILLLFSTAACQQAEDNEQAGEPRAPWLESLNGPGPANSERLRPAQDGSSPSDYNQGPGNVSMTTRKQTQGSDKEMAESFAQDLGFSPLYTTFGGRYAYVYVNADDSWNKNEKDQKKSELEQKYQQAFPRYDVRVYVVNGGE</sequence>